<name>A0A4Q9MAL1_9APHY</name>
<organism evidence="1">
    <name type="scientific">Dichomitus squalens</name>
    <dbReference type="NCBI Taxonomy" id="114155"/>
    <lineage>
        <taxon>Eukaryota</taxon>
        <taxon>Fungi</taxon>
        <taxon>Dikarya</taxon>
        <taxon>Basidiomycota</taxon>
        <taxon>Agaricomycotina</taxon>
        <taxon>Agaricomycetes</taxon>
        <taxon>Polyporales</taxon>
        <taxon>Polyporaceae</taxon>
        <taxon>Dichomitus</taxon>
    </lineage>
</organism>
<dbReference type="AlphaFoldDB" id="A0A4Q9MAL1"/>
<dbReference type="EMBL" id="ML143484">
    <property type="protein sequence ID" value="TBU24260.1"/>
    <property type="molecule type" value="Genomic_DNA"/>
</dbReference>
<reference evidence="1" key="1">
    <citation type="submission" date="2019-01" db="EMBL/GenBank/DDBJ databases">
        <title>Draft genome sequences of three monokaryotic isolates of the white-rot basidiomycete fungus Dichomitus squalens.</title>
        <authorList>
            <consortium name="DOE Joint Genome Institute"/>
            <person name="Lopez S.C."/>
            <person name="Andreopoulos B."/>
            <person name="Pangilinan J."/>
            <person name="Lipzen A."/>
            <person name="Riley R."/>
            <person name="Ahrendt S."/>
            <person name="Ng V."/>
            <person name="Barry K."/>
            <person name="Daum C."/>
            <person name="Grigoriev I.V."/>
            <person name="Hilden K.S."/>
            <person name="Makela M.R."/>
            <person name="de Vries R.P."/>
        </authorList>
    </citation>
    <scope>NUCLEOTIDE SEQUENCE [LARGE SCALE GENOMIC DNA]</scope>
    <source>
        <strain evidence="1">OM18370.1</strain>
    </source>
</reference>
<gene>
    <name evidence="1" type="ORF">BD311DRAFT_568023</name>
</gene>
<dbReference type="Proteomes" id="UP000292957">
    <property type="component" value="Unassembled WGS sequence"/>
</dbReference>
<sequence length="112" mass="12659">MYLKEHIDLRLVVVCRRPSSAAKRQESSTSSILVHITLSRNYHLMSDLIEFVGNTPASTSSTQRLRSADVMNLKRPPATCNYKARDDVLGRRSRTLIYLLRGSPLLTYQGPP</sequence>
<accession>A0A4Q9MAL1</accession>
<evidence type="ECO:0000313" key="1">
    <source>
        <dbReference type="EMBL" id="TBU24260.1"/>
    </source>
</evidence>
<proteinExistence type="predicted"/>
<protein>
    <submittedName>
        <fullName evidence="1">Uncharacterized protein</fullName>
    </submittedName>
</protein>